<sequence length="580" mass="62817">MTESPGPFRRFFDRLAVRLSLSIAIALLPLAVIAVWQALAVIREAQGRSELGLMGVTLHTAAIEARLIYEARGIADSLAETVPLIYDESPEACDAALADVVEGRSQFSALAYVDNEGDVLCASDGSRMNVQGLSIFEDAASRDTPGYYANNVAPLSGAAVVGAVSPVFDAEGDRAGFVAISLPRVRAPVLQEGTPQYALERETTLITFGPEGEVLTSSIPLEDVSDTLPQGRTLDQLADQGQQSFNSFSREGQRRAYSVAAIVPGQFYAMGSWPRRVAELDLSQSLSPLLLPALMFVGSMLMAWLAADRLVLRHLRPLGRAMSSFAGGTRVVGRVRSDSAPVEIRDLADSFLAMTDTILRDEAELEDTIRQKEVLLREVHHRVKNNLQLIASIMNLQMRTAHSAEAKRLIRSLQERVMSLATVHKELYHTSGLTEIHADELLSEILQQILRMSSTPGRPVDLETSFAPVQLLPDQAVPVSLFVTEALTNALRYAAKSPSASMRLIVRMDRVPGTDKARIEIANSQPGTDADRSGLDGGTGLGQRLLAAFAAQTGGGYETLNEPDLFRIVLTFTPLAPSKD</sequence>
<dbReference type="Gene3D" id="3.30.450.20">
    <property type="entry name" value="PAS domain"/>
    <property type="match status" value="2"/>
</dbReference>
<keyword evidence="11" id="KW-1185">Reference proteome</keyword>
<feature type="transmembrane region" description="Helical" evidence="8">
    <location>
        <begin position="20"/>
        <end position="42"/>
    </location>
</feature>
<evidence type="ECO:0000256" key="5">
    <source>
        <dbReference type="ARBA" id="ARBA00022741"/>
    </source>
</evidence>
<dbReference type="PANTHER" id="PTHR41523">
    <property type="entry name" value="TWO-COMPONENT SYSTEM SENSOR PROTEIN"/>
    <property type="match status" value="1"/>
</dbReference>
<reference evidence="10 11" key="1">
    <citation type="submission" date="2016-11" db="EMBL/GenBank/DDBJ databases">
        <authorList>
            <person name="Jaros S."/>
            <person name="Januszkiewicz K."/>
            <person name="Wedrychowicz H."/>
        </authorList>
    </citation>
    <scope>NUCLEOTIDE SEQUENCE [LARGE SCALE GENOMIC DNA]</scope>
    <source>
        <strain evidence="10 11">DSM 100565</strain>
    </source>
</reference>
<evidence type="ECO:0000256" key="8">
    <source>
        <dbReference type="SAM" id="Phobius"/>
    </source>
</evidence>
<evidence type="ECO:0000256" key="4">
    <source>
        <dbReference type="ARBA" id="ARBA00022679"/>
    </source>
</evidence>
<evidence type="ECO:0000256" key="1">
    <source>
        <dbReference type="ARBA" id="ARBA00000085"/>
    </source>
</evidence>
<dbReference type="Pfam" id="PF07568">
    <property type="entry name" value="HisKA_2"/>
    <property type="match status" value="1"/>
</dbReference>
<keyword evidence="4" id="KW-0808">Transferase</keyword>
<comment type="catalytic activity">
    <reaction evidence="1">
        <text>ATP + protein L-histidine = ADP + protein N-phospho-L-histidine.</text>
        <dbReference type="EC" id="2.7.13.3"/>
    </reaction>
</comment>
<keyword evidence="7" id="KW-0067">ATP-binding</keyword>
<proteinExistence type="predicted"/>
<dbReference type="InterPro" id="IPR011495">
    <property type="entry name" value="Sig_transdc_His_kin_sub2_dim/P"/>
</dbReference>
<dbReference type="GO" id="GO:0004673">
    <property type="term" value="F:protein histidine kinase activity"/>
    <property type="evidence" value="ECO:0007669"/>
    <property type="project" value="UniProtKB-EC"/>
</dbReference>
<evidence type="ECO:0000256" key="2">
    <source>
        <dbReference type="ARBA" id="ARBA00012438"/>
    </source>
</evidence>
<dbReference type="PANTHER" id="PTHR41523:SF8">
    <property type="entry name" value="ETHYLENE RESPONSE SENSOR PROTEIN"/>
    <property type="match status" value="1"/>
</dbReference>
<feature type="domain" description="Signal transduction histidine kinase subgroup 2 dimerisation and phosphoacceptor" evidence="9">
    <location>
        <begin position="378"/>
        <end position="451"/>
    </location>
</feature>
<keyword evidence="6 10" id="KW-0418">Kinase</keyword>
<dbReference type="CDD" id="cd18773">
    <property type="entry name" value="PDC1_HK_sensor"/>
    <property type="match status" value="1"/>
</dbReference>
<dbReference type="Proteomes" id="UP000184292">
    <property type="component" value="Unassembled WGS sequence"/>
</dbReference>
<keyword evidence="3" id="KW-0597">Phosphoprotein</keyword>
<feature type="transmembrane region" description="Helical" evidence="8">
    <location>
        <begin position="286"/>
        <end position="307"/>
    </location>
</feature>
<dbReference type="STRING" id="1447782.SAMN05444417_2131"/>
<dbReference type="RefSeq" id="WP_073329690.1">
    <property type="nucleotide sequence ID" value="NZ_FQYO01000003.1"/>
</dbReference>
<dbReference type="InterPro" id="IPR036890">
    <property type="entry name" value="HATPase_C_sf"/>
</dbReference>
<keyword evidence="5" id="KW-0547">Nucleotide-binding</keyword>
<dbReference type="EMBL" id="FQYO01000003">
    <property type="protein sequence ID" value="SHI87947.1"/>
    <property type="molecule type" value="Genomic_DNA"/>
</dbReference>
<keyword evidence="8" id="KW-0472">Membrane</keyword>
<keyword evidence="8" id="KW-1133">Transmembrane helix</keyword>
<accession>A0A1M6ER61</accession>
<organism evidence="10 11">
    <name type="scientific">Wenxinia saemankumensis</name>
    <dbReference type="NCBI Taxonomy" id="1447782"/>
    <lineage>
        <taxon>Bacteria</taxon>
        <taxon>Pseudomonadati</taxon>
        <taxon>Pseudomonadota</taxon>
        <taxon>Alphaproteobacteria</taxon>
        <taxon>Rhodobacterales</taxon>
        <taxon>Roseobacteraceae</taxon>
        <taxon>Wenxinia</taxon>
    </lineage>
</organism>
<evidence type="ECO:0000259" key="9">
    <source>
        <dbReference type="Pfam" id="PF07568"/>
    </source>
</evidence>
<gene>
    <name evidence="10" type="ORF">SAMN05444417_2131</name>
</gene>
<evidence type="ECO:0000256" key="6">
    <source>
        <dbReference type="ARBA" id="ARBA00022777"/>
    </source>
</evidence>
<dbReference type="EC" id="2.7.13.3" evidence="2"/>
<dbReference type="Gene3D" id="3.30.565.10">
    <property type="entry name" value="Histidine kinase-like ATPase, C-terminal domain"/>
    <property type="match status" value="1"/>
</dbReference>
<evidence type="ECO:0000256" key="7">
    <source>
        <dbReference type="ARBA" id="ARBA00022840"/>
    </source>
</evidence>
<evidence type="ECO:0000256" key="3">
    <source>
        <dbReference type="ARBA" id="ARBA00022553"/>
    </source>
</evidence>
<evidence type="ECO:0000313" key="11">
    <source>
        <dbReference type="Proteomes" id="UP000184292"/>
    </source>
</evidence>
<dbReference type="OrthoDB" id="9767435at2"/>
<dbReference type="SUPFAM" id="SSF55874">
    <property type="entry name" value="ATPase domain of HSP90 chaperone/DNA topoisomerase II/histidine kinase"/>
    <property type="match status" value="1"/>
</dbReference>
<evidence type="ECO:0000313" key="10">
    <source>
        <dbReference type="EMBL" id="SHI87947.1"/>
    </source>
</evidence>
<protein>
    <recommendedName>
        <fullName evidence="2">histidine kinase</fullName>
        <ecNumber evidence="2">2.7.13.3</ecNumber>
    </recommendedName>
</protein>
<dbReference type="AlphaFoldDB" id="A0A1M6ER61"/>
<keyword evidence="8" id="KW-0812">Transmembrane</keyword>
<dbReference type="GO" id="GO:0005524">
    <property type="term" value="F:ATP binding"/>
    <property type="evidence" value="ECO:0007669"/>
    <property type="project" value="UniProtKB-KW"/>
</dbReference>
<name>A0A1M6ER61_9RHOB</name>